<keyword evidence="6 11" id="KW-0862">Zinc</keyword>
<dbReference type="SUPFAM" id="SSF57716">
    <property type="entry name" value="Glucocorticoid receptor-like (DNA-binding domain)"/>
    <property type="match status" value="1"/>
</dbReference>
<feature type="binding site" evidence="11">
    <location>
        <position position="10"/>
    </location>
    <ligand>
        <name>Zn(2+)</name>
        <dbReference type="ChEBI" id="CHEBI:29105"/>
    </ligand>
</feature>
<sequence>MATDTICRLCSLDCDNYVKLFEQESEKADLVEKIKQCLQIWICPEDTLPKAICLVCYGKLEEFFNFYSSCHQSQSCLMEIFKKKDIHNNSSPFNIFPLSEKGTEIYQLTDFDEKTDLDYDVDCVLLDDRGSANTLKKKRAVKTPRKTSFEDVLTENFRNEKIEINKPSKSREIKSESQDEERSDLDDDLFDFPNSSQSFSSKKIFEDYVWKCSDCDKELSSLSSLKLHYQQVHNQAPNFKCTYCNKVYTRYRSFARHVKLHVDSKKYSCDICGKCFSQKTVLQSHSTVHSEERPHVCPQCGKAFKQFSSLYLHSKCHLPEQAKPKYPCSVCLKVFSSKHTVETHMKLHTGERNFICDICGKRFISKGSLDYHILAHNDAKPHSCQVCGKCFKTARLLAKHSTVHTGVKPHQCDVCGKQFRERGALKEHNRIHTGAMPYSCEYCGKNFRFKGILTVHRRQHTGERPYSCGECRREFTNWANYNKHMKRRHKSRPSPVMNASEMIPVGQDTSLVSPPPPPPPPPYIECAPPQPPPPPYKLPEDGTFRVQPPPSYPSPPIHMAYYLHPLHGILQRTD</sequence>
<feature type="compositionally biased region" description="Basic and acidic residues" evidence="12">
    <location>
        <begin position="167"/>
        <end position="177"/>
    </location>
</feature>
<evidence type="ECO:0000313" key="15">
    <source>
        <dbReference type="EMBL" id="CAH1398884.1"/>
    </source>
</evidence>
<feature type="binding site" evidence="11">
    <location>
        <position position="53"/>
    </location>
    <ligand>
        <name>Zn(2+)</name>
        <dbReference type="ChEBI" id="CHEBI:29105"/>
    </ligand>
</feature>
<dbReference type="Gene3D" id="3.30.160.60">
    <property type="entry name" value="Classic Zinc Finger"/>
    <property type="match status" value="9"/>
</dbReference>
<dbReference type="FunFam" id="3.30.160.60:FF:000624">
    <property type="entry name" value="zinc finger protein 697"/>
    <property type="match status" value="2"/>
</dbReference>
<dbReference type="EMBL" id="OV725080">
    <property type="protein sequence ID" value="CAH1398884.1"/>
    <property type="molecule type" value="Genomic_DNA"/>
</dbReference>
<comment type="subcellular location">
    <subcellularLocation>
        <location evidence="1">Nucleus</location>
    </subcellularLocation>
</comment>
<feature type="region of interest" description="Disordered" evidence="12">
    <location>
        <begin position="508"/>
        <end position="551"/>
    </location>
</feature>
<feature type="domain" description="C2H2-type" evidence="13">
    <location>
        <begin position="410"/>
        <end position="437"/>
    </location>
</feature>
<evidence type="ECO:0000259" key="14">
    <source>
        <dbReference type="PROSITE" id="PS51915"/>
    </source>
</evidence>
<dbReference type="Pfam" id="PF13912">
    <property type="entry name" value="zf-C2H2_6"/>
    <property type="match status" value="1"/>
</dbReference>
<dbReference type="FunFam" id="3.30.160.60:FF:000340">
    <property type="entry name" value="zinc finger protein 473 isoform X1"/>
    <property type="match status" value="1"/>
</dbReference>
<keyword evidence="4" id="KW-0677">Repeat</keyword>
<feature type="binding site" evidence="11">
    <location>
        <position position="56"/>
    </location>
    <ligand>
        <name>Zn(2+)</name>
        <dbReference type="ChEBI" id="CHEBI:29105"/>
    </ligand>
</feature>
<dbReference type="Proteomes" id="UP001152798">
    <property type="component" value="Chromosome 4"/>
</dbReference>
<dbReference type="SUPFAM" id="SSF57667">
    <property type="entry name" value="beta-beta-alpha zinc fingers"/>
    <property type="match status" value="5"/>
</dbReference>
<keyword evidence="16" id="KW-1185">Reference proteome</keyword>
<evidence type="ECO:0000256" key="3">
    <source>
        <dbReference type="ARBA" id="ARBA00022723"/>
    </source>
</evidence>
<feature type="domain" description="C2H2-type" evidence="13">
    <location>
        <begin position="210"/>
        <end position="238"/>
    </location>
</feature>
<dbReference type="GO" id="GO:0008270">
    <property type="term" value="F:zinc ion binding"/>
    <property type="evidence" value="ECO:0007669"/>
    <property type="project" value="UniProtKB-UniRule"/>
</dbReference>
<organism evidence="15 16">
    <name type="scientific">Nezara viridula</name>
    <name type="common">Southern green stink bug</name>
    <name type="synonym">Cimex viridulus</name>
    <dbReference type="NCBI Taxonomy" id="85310"/>
    <lineage>
        <taxon>Eukaryota</taxon>
        <taxon>Metazoa</taxon>
        <taxon>Ecdysozoa</taxon>
        <taxon>Arthropoda</taxon>
        <taxon>Hexapoda</taxon>
        <taxon>Insecta</taxon>
        <taxon>Pterygota</taxon>
        <taxon>Neoptera</taxon>
        <taxon>Paraneoptera</taxon>
        <taxon>Hemiptera</taxon>
        <taxon>Heteroptera</taxon>
        <taxon>Panheteroptera</taxon>
        <taxon>Pentatomomorpha</taxon>
        <taxon>Pentatomoidea</taxon>
        <taxon>Pentatomidae</taxon>
        <taxon>Pentatominae</taxon>
        <taxon>Nezara</taxon>
    </lineage>
</organism>
<feature type="domain" description="ZAD" evidence="14">
    <location>
        <begin position="5"/>
        <end position="80"/>
    </location>
</feature>
<evidence type="ECO:0000256" key="8">
    <source>
        <dbReference type="ARBA" id="ARBA00023163"/>
    </source>
</evidence>
<dbReference type="PROSITE" id="PS51915">
    <property type="entry name" value="ZAD"/>
    <property type="match status" value="1"/>
</dbReference>
<dbReference type="AlphaFoldDB" id="A0A9P0HBM6"/>
<dbReference type="Gene3D" id="3.40.1800.20">
    <property type="match status" value="1"/>
</dbReference>
<dbReference type="FunFam" id="3.30.160.60:FF:000110">
    <property type="entry name" value="Zinc finger protein-like"/>
    <property type="match status" value="1"/>
</dbReference>
<feature type="domain" description="C2H2-type" evidence="13">
    <location>
        <begin position="438"/>
        <end position="465"/>
    </location>
</feature>
<keyword evidence="9" id="KW-0539">Nucleus</keyword>
<evidence type="ECO:0000256" key="7">
    <source>
        <dbReference type="ARBA" id="ARBA00023015"/>
    </source>
</evidence>
<evidence type="ECO:0000256" key="9">
    <source>
        <dbReference type="ARBA" id="ARBA00023242"/>
    </source>
</evidence>
<dbReference type="FunFam" id="3.30.160.60:FF:000100">
    <property type="entry name" value="Zinc finger 45-like"/>
    <property type="match status" value="2"/>
</dbReference>
<keyword evidence="7" id="KW-0805">Transcription regulation</keyword>
<dbReference type="GO" id="GO:0000978">
    <property type="term" value="F:RNA polymerase II cis-regulatory region sequence-specific DNA binding"/>
    <property type="evidence" value="ECO:0007669"/>
    <property type="project" value="TreeGrafter"/>
</dbReference>
<feature type="domain" description="C2H2-type" evidence="13">
    <location>
        <begin position="239"/>
        <end position="266"/>
    </location>
</feature>
<evidence type="ECO:0000256" key="12">
    <source>
        <dbReference type="SAM" id="MobiDB-lite"/>
    </source>
</evidence>
<dbReference type="SMART" id="SM00355">
    <property type="entry name" value="ZnF_C2H2"/>
    <property type="match status" value="10"/>
</dbReference>
<dbReference type="Pfam" id="PF13894">
    <property type="entry name" value="zf-C2H2_4"/>
    <property type="match status" value="1"/>
</dbReference>
<feature type="domain" description="C2H2-type" evidence="13">
    <location>
        <begin position="295"/>
        <end position="322"/>
    </location>
</feature>
<evidence type="ECO:0000256" key="2">
    <source>
        <dbReference type="ARBA" id="ARBA00006991"/>
    </source>
</evidence>
<evidence type="ECO:0000259" key="13">
    <source>
        <dbReference type="PROSITE" id="PS50157"/>
    </source>
</evidence>
<evidence type="ECO:0000256" key="11">
    <source>
        <dbReference type="PROSITE-ProRule" id="PRU01263"/>
    </source>
</evidence>
<keyword evidence="3 11" id="KW-0479">Metal-binding</keyword>
<gene>
    <name evidence="15" type="ORF">NEZAVI_LOCUS8453</name>
</gene>
<dbReference type="GO" id="GO:0001227">
    <property type="term" value="F:DNA-binding transcription repressor activity, RNA polymerase II-specific"/>
    <property type="evidence" value="ECO:0007669"/>
    <property type="project" value="TreeGrafter"/>
</dbReference>
<evidence type="ECO:0000256" key="5">
    <source>
        <dbReference type="ARBA" id="ARBA00022771"/>
    </source>
</evidence>
<feature type="compositionally biased region" description="Pro residues" evidence="12">
    <location>
        <begin position="513"/>
        <end position="537"/>
    </location>
</feature>
<dbReference type="OrthoDB" id="1095242at2759"/>
<evidence type="ECO:0000256" key="1">
    <source>
        <dbReference type="ARBA" id="ARBA00004123"/>
    </source>
</evidence>
<dbReference type="PANTHER" id="PTHR24399:SF23">
    <property type="entry name" value="C2H2-TYPE DOMAIN-CONTAINING PROTEIN"/>
    <property type="match status" value="1"/>
</dbReference>
<dbReference type="InterPro" id="IPR013087">
    <property type="entry name" value="Znf_C2H2_type"/>
</dbReference>
<name>A0A9P0HBM6_NEZVI</name>
<proteinExistence type="inferred from homology"/>
<dbReference type="Pfam" id="PF00096">
    <property type="entry name" value="zf-C2H2"/>
    <property type="match status" value="8"/>
</dbReference>
<keyword evidence="8" id="KW-0804">Transcription</keyword>
<reference evidence="15" key="1">
    <citation type="submission" date="2022-01" db="EMBL/GenBank/DDBJ databases">
        <authorList>
            <person name="King R."/>
        </authorList>
    </citation>
    <scope>NUCLEOTIDE SEQUENCE</scope>
</reference>
<dbReference type="PROSITE" id="PS50157">
    <property type="entry name" value="ZINC_FINGER_C2H2_2"/>
    <property type="match status" value="10"/>
</dbReference>
<feature type="domain" description="C2H2-type" evidence="13">
    <location>
        <begin position="326"/>
        <end position="353"/>
    </location>
</feature>
<feature type="domain" description="C2H2-type" evidence="13">
    <location>
        <begin position="466"/>
        <end position="494"/>
    </location>
</feature>
<dbReference type="FunFam" id="3.30.160.60:FF:000478">
    <property type="entry name" value="Zinc finger protein 133"/>
    <property type="match status" value="1"/>
</dbReference>
<feature type="domain" description="C2H2-type" evidence="13">
    <location>
        <begin position="354"/>
        <end position="381"/>
    </location>
</feature>
<dbReference type="PROSITE" id="PS00028">
    <property type="entry name" value="ZINC_FINGER_C2H2_1"/>
    <property type="match status" value="10"/>
</dbReference>
<dbReference type="GO" id="GO:0005654">
    <property type="term" value="C:nucleoplasm"/>
    <property type="evidence" value="ECO:0007669"/>
    <property type="project" value="TreeGrafter"/>
</dbReference>
<evidence type="ECO:0000313" key="16">
    <source>
        <dbReference type="Proteomes" id="UP001152798"/>
    </source>
</evidence>
<feature type="region of interest" description="Disordered" evidence="12">
    <location>
        <begin position="167"/>
        <end position="187"/>
    </location>
</feature>
<feature type="domain" description="C2H2-type" evidence="13">
    <location>
        <begin position="382"/>
        <end position="409"/>
    </location>
</feature>
<protein>
    <submittedName>
        <fullName evidence="15">Uncharacterized protein</fullName>
    </submittedName>
</protein>
<keyword evidence="5 10" id="KW-0863">Zinc-finger</keyword>
<evidence type="ECO:0000256" key="4">
    <source>
        <dbReference type="ARBA" id="ARBA00022737"/>
    </source>
</evidence>
<comment type="similarity">
    <text evidence="2">Belongs to the krueppel C2H2-type zinc-finger protein family.</text>
</comment>
<evidence type="ECO:0000256" key="6">
    <source>
        <dbReference type="ARBA" id="ARBA00022833"/>
    </source>
</evidence>
<feature type="binding site" evidence="11">
    <location>
        <position position="7"/>
    </location>
    <ligand>
        <name>Zn(2+)</name>
        <dbReference type="ChEBI" id="CHEBI:29105"/>
    </ligand>
</feature>
<feature type="compositionally biased region" description="Acidic residues" evidence="12">
    <location>
        <begin position="178"/>
        <end position="187"/>
    </location>
</feature>
<dbReference type="SMART" id="SM00868">
    <property type="entry name" value="zf-AD"/>
    <property type="match status" value="1"/>
</dbReference>
<evidence type="ECO:0000256" key="10">
    <source>
        <dbReference type="PROSITE-ProRule" id="PRU00042"/>
    </source>
</evidence>
<feature type="domain" description="C2H2-type" evidence="13">
    <location>
        <begin position="267"/>
        <end position="294"/>
    </location>
</feature>
<accession>A0A9P0HBM6</accession>
<dbReference type="InterPro" id="IPR012934">
    <property type="entry name" value="Znf_AD"/>
</dbReference>
<dbReference type="Pfam" id="PF07776">
    <property type="entry name" value="zf-AD"/>
    <property type="match status" value="1"/>
</dbReference>
<dbReference type="PANTHER" id="PTHR24399">
    <property type="entry name" value="ZINC FINGER AND BTB DOMAIN-CONTAINING"/>
    <property type="match status" value="1"/>
</dbReference>
<dbReference type="InterPro" id="IPR036236">
    <property type="entry name" value="Znf_C2H2_sf"/>
</dbReference>
<dbReference type="GO" id="GO:0048598">
    <property type="term" value="P:embryonic morphogenesis"/>
    <property type="evidence" value="ECO:0007669"/>
    <property type="project" value="UniProtKB-ARBA"/>
</dbReference>